<gene>
    <name evidence="4" type="ORF">SAMN05192553_102433</name>
</gene>
<dbReference type="STRING" id="1416801.SAMN05192553_102433"/>
<evidence type="ECO:0000256" key="3">
    <source>
        <dbReference type="SAM" id="SignalP"/>
    </source>
</evidence>
<feature type="signal peptide" evidence="3">
    <location>
        <begin position="1"/>
        <end position="19"/>
    </location>
</feature>
<keyword evidence="5" id="KW-1185">Reference proteome</keyword>
<dbReference type="AlphaFoldDB" id="A0A1H6WE43"/>
<dbReference type="InterPro" id="IPR007837">
    <property type="entry name" value="DinB"/>
</dbReference>
<dbReference type="RefSeq" id="WP_143057570.1">
    <property type="nucleotide sequence ID" value="NZ_FNZH01000002.1"/>
</dbReference>
<reference evidence="5" key="1">
    <citation type="submission" date="2016-10" db="EMBL/GenBank/DDBJ databases">
        <authorList>
            <person name="Varghese N."/>
            <person name="Submissions S."/>
        </authorList>
    </citation>
    <scope>NUCLEOTIDE SEQUENCE [LARGE SCALE GENOMIC DNA]</scope>
    <source>
        <strain evidence="5">IBRC-M 10761</strain>
    </source>
</reference>
<dbReference type="SUPFAM" id="SSF109854">
    <property type="entry name" value="DinB/YfiT-like putative metalloenzymes"/>
    <property type="match status" value="1"/>
</dbReference>
<evidence type="ECO:0000256" key="2">
    <source>
        <dbReference type="ARBA" id="ARBA00022723"/>
    </source>
</evidence>
<dbReference type="Pfam" id="PF05163">
    <property type="entry name" value="DinB"/>
    <property type="match status" value="1"/>
</dbReference>
<evidence type="ECO:0000313" key="4">
    <source>
        <dbReference type="EMBL" id="SEJ11090.1"/>
    </source>
</evidence>
<name>A0A1H6WE43_9BACT</name>
<dbReference type="InterPro" id="IPR034660">
    <property type="entry name" value="DinB/YfiT-like"/>
</dbReference>
<dbReference type="Gene3D" id="1.20.120.450">
    <property type="entry name" value="dinb family like domain"/>
    <property type="match status" value="1"/>
</dbReference>
<evidence type="ECO:0000313" key="5">
    <source>
        <dbReference type="Proteomes" id="UP000199403"/>
    </source>
</evidence>
<comment type="similarity">
    <text evidence="1">Belongs to the DinB family.</text>
</comment>
<accession>A0A1H6WE43</accession>
<keyword evidence="3" id="KW-0732">Signal</keyword>
<proteinExistence type="inferred from homology"/>
<evidence type="ECO:0000256" key="1">
    <source>
        <dbReference type="ARBA" id="ARBA00008635"/>
    </source>
</evidence>
<sequence>MLFRWMVLLLLMTGTNLPAQEYFKTQYADVWQRNLNYSKAVAEAMPEAAYDFRPTDEAMSFQEQWLHVVDNISMLTSRITGDRKNFYRKEDATGFKKADVMDVLDRANAYVLDLIQNASDSLLLEAIEFGGVSMTKENIFYLLRDHQAHHRAQCLVYLRINGVPAPGYVGW</sequence>
<protein>
    <submittedName>
        <fullName evidence="4">Uncharacterized damage-inducible protein DinB (Forms a four-helix bundle)</fullName>
    </submittedName>
</protein>
<dbReference type="OrthoDB" id="119432at2"/>
<feature type="chain" id="PRO_5011714463" evidence="3">
    <location>
        <begin position="20"/>
        <end position="171"/>
    </location>
</feature>
<keyword evidence="2" id="KW-0479">Metal-binding</keyword>
<dbReference type="EMBL" id="FNZH01000002">
    <property type="protein sequence ID" value="SEJ11090.1"/>
    <property type="molecule type" value="Genomic_DNA"/>
</dbReference>
<organism evidence="4 5">
    <name type="scientific">Cyclobacterium xiamenense</name>
    <dbReference type="NCBI Taxonomy" id="1297121"/>
    <lineage>
        <taxon>Bacteria</taxon>
        <taxon>Pseudomonadati</taxon>
        <taxon>Bacteroidota</taxon>
        <taxon>Cytophagia</taxon>
        <taxon>Cytophagales</taxon>
        <taxon>Cyclobacteriaceae</taxon>
        <taxon>Cyclobacterium</taxon>
    </lineage>
</organism>
<dbReference type="Proteomes" id="UP000199403">
    <property type="component" value="Unassembled WGS sequence"/>
</dbReference>